<feature type="region of interest" description="Disordered" evidence="2">
    <location>
        <begin position="341"/>
        <end position="405"/>
    </location>
</feature>
<accession>A0A1Z5JJD6</accession>
<evidence type="ECO:0000256" key="2">
    <source>
        <dbReference type="SAM" id="MobiDB-lite"/>
    </source>
</evidence>
<dbReference type="Proteomes" id="UP000198406">
    <property type="component" value="Unassembled WGS sequence"/>
</dbReference>
<proteinExistence type="inferred from homology"/>
<evidence type="ECO:0000313" key="3">
    <source>
        <dbReference type="EMBL" id="GAX14127.1"/>
    </source>
</evidence>
<dbReference type="InParanoid" id="A0A1Z5JJD6"/>
<dbReference type="GO" id="GO:0003729">
    <property type="term" value="F:mRNA binding"/>
    <property type="evidence" value="ECO:0007669"/>
    <property type="project" value="InterPro"/>
</dbReference>
<comment type="caution">
    <text evidence="3">The sequence shown here is derived from an EMBL/GenBank/DDBJ whole genome shotgun (WGS) entry which is preliminary data.</text>
</comment>
<dbReference type="AlphaFoldDB" id="A0A1Z5JJD6"/>
<dbReference type="GO" id="GO:0005685">
    <property type="term" value="C:U1 snRNP"/>
    <property type="evidence" value="ECO:0007669"/>
    <property type="project" value="InterPro"/>
</dbReference>
<evidence type="ECO:0000256" key="1">
    <source>
        <dbReference type="ARBA" id="ARBA00005655"/>
    </source>
</evidence>
<name>A0A1Z5JJD6_FISSO</name>
<dbReference type="GO" id="GO:0006376">
    <property type="term" value="P:mRNA splice site recognition"/>
    <property type="evidence" value="ECO:0007669"/>
    <property type="project" value="InterPro"/>
</dbReference>
<protein>
    <submittedName>
        <fullName evidence="3">Uncharacterized protein</fullName>
    </submittedName>
</protein>
<gene>
    <name evidence="3" type="ORF">FisN_8Hh035</name>
</gene>
<dbReference type="OrthoDB" id="153872at2759"/>
<dbReference type="PANTHER" id="PTHR12375">
    <property type="entry name" value="RNA-BINDING PROTEIN LUC7-RELATED"/>
    <property type="match status" value="1"/>
</dbReference>
<comment type="similarity">
    <text evidence="1">Belongs to the Luc7 family.</text>
</comment>
<sequence>MANEEARNLLDQLMGSDRNAPLPPGAAVPRKRRGAEEASSTALLLPGKRQKSCFDRDIDPLYTAWGIDVYELFKNTKSDLGMTNPNVVDEHAHQEFLSLTKEQQEETGYWYFLFQKLQELVRQCDRIVSRNHEKLKQELSKKLSQRGGQDFVEDVEDAAVEALVADMWRLEDMTGEWQKLVQQLDEVLLEEEQAKKQLEPILEAKKLAQAEKNKEEEQEEKDAENKESSEENDTQRNNEDATELKALQMELGKVALKKQRLLFEISHIMSLLAPLQESVQSQRRNLDYVKSDISTDKTVCEISGNFMSSRDADERIAAHYAGKQYVGWKLVRDKYKEMVQTYGRYGPPPPAQQQNVPPPSSSSYQRGRPMPPHDAGYGGGHWDRRGGGGYDRRAPPARAGGGWRR</sequence>
<keyword evidence="4" id="KW-1185">Reference proteome</keyword>
<feature type="region of interest" description="Disordered" evidence="2">
    <location>
        <begin position="1"/>
        <end position="42"/>
    </location>
</feature>
<evidence type="ECO:0000313" key="4">
    <source>
        <dbReference type="Proteomes" id="UP000198406"/>
    </source>
</evidence>
<feature type="region of interest" description="Disordered" evidence="2">
    <location>
        <begin position="209"/>
        <end position="239"/>
    </location>
</feature>
<organism evidence="3 4">
    <name type="scientific">Fistulifera solaris</name>
    <name type="common">Oleaginous diatom</name>
    <dbReference type="NCBI Taxonomy" id="1519565"/>
    <lineage>
        <taxon>Eukaryota</taxon>
        <taxon>Sar</taxon>
        <taxon>Stramenopiles</taxon>
        <taxon>Ochrophyta</taxon>
        <taxon>Bacillariophyta</taxon>
        <taxon>Bacillariophyceae</taxon>
        <taxon>Bacillariophycidae</taxon>
        <taxon>Naviculales</taxon>
        <taxon>Naviculaceae</taxon>
        <taxon>Fistulifera</taxon>
    </lineage>
</organism>
<feature type="compositionally biased region" description="Pro residues" evidence="2">
    <location>
        <begin position="346"/>
        <end position="360"/>
    </location>
</feature>
<reference evidence="3 4" key="1">
    <citation type="journal article" date="2015" name="Plant Cell">
        <title>Oil accumulation by the oleaginous diatom Fistulifera solaris as revealed by the genome and transcriptome.</title>
        <authorList>
            <person name="Tanaka T."/>
            <person name="Maeda Y."/>
            <person name="Veluchamy A."/>
            <person name="Tanaka M."/>
            <person name="Abida H."/>
            <person name="Marechal E."/>
            <person name="Bowler C."/>
            <person name="Muto M."/>
            <person name="Sunaga Y."/>
            <person name="Tanaka M."/>
            <person name="Yoshino T."/>
            <person name="Taniguchi T."/>
            <person name="Fukuda Y."/>
            <person name="Nemoto M."/>
            <person name="Matsumoto M."/>
            <person name="Wong P.S."/>
            <person name="Aburatani S."/>
            <person name="Fujibuchi W."/>
        </authorList>
    </citation>
    <scope>NUCLEOTIDE SEQUENCE [LARGE SCALE GENOMIC DNA]</scope>
    <source>
        <strain evidence="3 4">JPCC DA0580</strain>
    </source>
</reference>
<dbReference type="InterPro" id="IPR004882">
    <property type="entry name" value="Luc7-rel"/>
</dbReference>
<dbReference type="EMBL" id="BDSP01000075">
    <property type="protein sequence ID" value="GAX14127.1"/>
    <property type="molecule type" value="Genomic_DNA"/>
</dbReference>
<dbReference type="Pfam" id="PF03194">
    <property type="entry name" value="LUC7"/>
    <property type="match status" value="1"/>
</dbReference>
<feature type="compositionally biased region" description="Basic and acidic residues" evidence="2">
    <location>
        <begin position="223"/>
        <end position="239"/>
    </location>
</feature>
<feature type="compositionally biased region" description="Basic and acidic residues" evidence="2">
    <location>
        <begin position="381"/>
        <end position="394"/>
    </location>
</feature>